<dbReference type="RefSeq" id="WP_015707113.1">
    <property type="nucleotide sequence ID" value="NC_015578.1"/>
</dbReference>
<accession>F5YLS9</accession>
<evidence type="ECO:0000313" key="1">
    <source>
        <dbReference type="EMBL" id="AEF85935.1"/>
    </source>
</evidence>
<dbReference type="EMBL" id="CP001843">
    <property type="protein sequence ID" value="AEF85935.1"/>
    <property type="molecule type" value="Genomic_DNA"/>
</dbReference>
<sequence>MADHRGRGNVHPEPEQNAWLYRLRIPKAEPGTPGSAFEGPEREKCFNGAAEGALIRHLAPPARFKTNTG</sequence>
<organism evidence="1 2">
    <name type="scientific">Treponema primitia (strain ATCC BAA-887 / DSM 12427 / ZAS-2)</name>
    <dbReference type="NCBI Taxonomy" id="545694"/>
    <lineage>
        <taxon>Bacteria</taxon>
        <taxon>Pseudomonadati</taxon>
        <taxon>Spirochaetota</taxon>
        <taxon>Spirochaetia</taxon>
        <taxon>Spirochaetales</taxon>
        <taxon>Treponemataceae</taxon>
        <taxon>Treponema</taxon>
    </lineage>
</organism>
<gene>
    <name evidence="1" type="ordered locus">TREPR_3150</name>
</gene>
<evidence type="ECO:0000313" key="2">
    <source>
        <dbReference type="Proteomes" id="UP000009223"/>
    </source>
</evidence>
<dbReference type="AlphaFoldDB" id="F5YLS9"/>
<dbReference type="KEGG" id="tpi:TREPR_3150"/>
<dbReference type="STRING" id="545694.TREPR_3150"/>
<dbReference type="HOGENOM" id="CLU_2774766_0_0_12"/>
<name>F5YLS9_TREPZ</name>
<keyword evidence="2" id="KW-1185">Reference proteome</keyword>
<dbReference type="Proteomes" id="UP000009223">
    <property type="component" value="Chromosome"/>
</dbReference>
<proteinExistence type="predicted"/>
<reference evidence="1 2" key="2">
    <citation type="journal article" date="2011" name="ISME J.">
        <title>RNA-seq reveals cooperative metabolic interactions between two termite-gut spirochete species in co-culture.</title>
        <authorList>
            <person name="Rosenthal A.Z."/>
            <person name="Matson E.G."/>
            <person name="Eldar A."/>
            <person name="Leadbetter J.R."/>
        </authorList>
    </citation>
    <scope>NUCLEOTIDE SEQUENCE [LARGE SCALE GENOMIC DNA]</scope>
    <source>
        <strain evidence="2">ATCC BAA-887 / DSM 12427 / ZAS-2</strain>
    </source>
</reference>
<reference evidence="2" key="1">
    <citation type="submission" date="2009-12" db="EMBL/GenBank/DDBJ databases">
        <title>Complete sequence of Treponema primitia strain ZAS-2.</title>
        <authorList>
            <person name="Tetu S.G."/>
            <person name="Matson E."/>
            <person name="Ren Q."/>
            <person name="Seshadri R."/>
            <person name="Elbourne L."/>
            <person name="Hassan K.A."/>
            <person name="Durkin A."/>
            <person name="Radune D."/>
            <person name="Mohamoud Y."/>
            <person name="Shay R."/>
            <person name="Jin S."/>
            <person name="Zhang X."/>
            <person name="Lucey K."/>
            <person name="Ballor N.R."/>
            <person name="Ottesen E."/>
            <person name="Rosenthal R."/>
            <person name="Allen A."/>
            <person name="Leadbetter J.R."/>
            <person name="Paulsen I.T."/>
        </authorList>
    </citation>
    <scope>NUCLEOTIDE SEQUENCE [LARGE SCALE GENOMIC DNA]</scope>
    <source>
        <strain evidence="2">ATCC BAA-887 / DSM 12427 / ZAS-2</strain>
    </source>
</reference>
<protein>
    <submittedName>
        <fullName evidence="1">Uncharacterized protein</fullName>
    </submittedName>
</protein>